<dbReference type="EMBL" id="LCZI01000498">
    <property type="protein sequence ID" value="KKZ66352.1"/>
    <property type="molecule type" value="Genomic_DNA"/>
</dbReference>
<comment type="caution">
    <text evidence="1">The sequence shown here is derived from an EMBL/GenBank/DDBJ whole genome shotgun (WGS) entry which is preliminary data.</text>
</comment>
<dbReference type="AlphaFoldDB" id="A0A0G2I6U3"/>
<proteinExistence type="predicted"/>
<evidence type="ECO:0000313" key="1">
    <source>
        <dbReference type="EMBL" id="KKZ66352.1"/>
    </source>
</evidence>
<dbReference type="VEuPathDB" id="FungiDB:EMCG_07953"/>
<name>A0A0G2I6U3_9EURO</name>
<reference evidence="2" key="1">
    <citation type="journal article" date="2015" name="PLoS Genet.">
        <title>The dynamic genome and transcriptome of the human fungal pathogen Blastomyces and close relative Emmonsia.</title>
        <authorList>
            <person name="Munoz J.F."/>
            <person name="Gauthier G.M."/>
            <person name="Desjardins C.A."/>
            <person name="Gallo J.E."/>
            <person name="Holder J."/>
            <person name="Sullivan T.D."/>
            <person name="Marty A.J."/>
            <person name="Carmen J.C."/>
            <person name="Chen Z."/>
            <person name="Ding L."/>
            <person name="Gujja S."/>
            <person name="Magrini V."/>
            <person name="Misas E."/>
            <person name="Mitreva M."/>
            <person name="Priest M."/>
            <person name="Saif S."/>
            <person name="Whiston E.A."/>
            <person name="Young S."/>
            <person name="Zeng Q."/>
            <person name="Goldman W.E."/>
            <person name="Mardis E.R."/>
            <person name="Taylor J.W."/>
            <person name="McEwen J.G."/>
            <person name="Clay O.K."/>
            <person name="Klein B.S."/>
            <person name="Cuomo C.A."/>
        </authorList>
    </citation>
    <scope>NUCLEOTIDE SEQUENCE [LARGE SCALE GENOMIC DNA]</scope>
    <source>
        <strain evidence="2">UAMH 3008</strain>
    </source>
</reference>
<protein>
    <submittedName>
        <fullName evidence="1">Uncharacterized protein</fullName>
    </submittedName>
</protein>
<sequence>MQEGFPDGKQPPQTCVPGSKTVIYAPEMHAIENGQVQPGIEKDFVISKSGTVVDHLGMGNFESWPEKVPMTILSLFLTCKQANPALITSCTSSPRPSPTMLRASIRQFSARAPKPETRAHRLLTMSGIASLVAVPFIPPAIQSSREKKLGNPHANKLSELT</sequence>
<dbReference type="Proteomes" id="UP000034164">
    <property type="component" value="Unassembled WGS sequence"/>
</dbReference>
<gene>
    <name evidence="1" type="ORF">EMCG_07953</name>
</gene>
<evidence type="ECO:0000313" key="2">
    <source>
        <dbReference type="Proteomes" id="UP000034164"/>
    </source>
</evidence>
<accession>A0A0G2I6U3</accession>
<dbReference type="OrthoDB" id="4400538at2759"/>
<organism evidence="1 2">
    <name type="scientific">[Emmonsia] crescens</name>
    <dbReference type="NCBI Taxonomy" id="73230"/>
    <lineage>
        <taxon>Eukaryota</taxon>
        <taxon>Fungi</taxon>
        <taxon>Dikarya</taxon>
        <taxon>Ascomycota</taxon>
        <taxon>Pezizomycotina</taxon>
        <taxon>Eurotiomycetes</taxon>
        <taxon>Eurotiomycetidae</taxon>
        <taxon>Onygenales</taxon>
        <taxon>Ajellomycetaceae</taxon>
        <taxon>Emergomyces</taxon>
    </lineage>
</organism>